<evidence type="ECO:0000313" key="3">
    <source>
        <dbReference type="EMBL" id="CAH3032001.1"/>
    </source>
</evidence>
<evidence type="ECO:0000256" key="1">
    <source>
        <dbReference type="SAM" id="Coils"/>
    </source>
</evidence>
<dbReference type="PANTHER" id="PTHR47526:SF3">
    <property type="entry name" value="PHD-TYPE DOMAIN-CONTAINING PROTEIN"/>
    <property type="match status" value="1"/>
</dbReference>
<sequence length="471" mass="53104">MGKKAALSQRVKDYMKINCKLIDPDRGVNLAKKKVCLGLCENISPKSSDEFPREGYNDDFSDVPVVDYNIIWKFMVQNVSGKGTSTTKPLIKGYNFFKSGHVVKLEKHLSEDGVCHLRGKILPSMKKSTSYTAFITVRDGKILCAKCGCPAGIEGHCNHVSSMLFFVEEFCEHNAKNAACTSQPCTWNKPSRKRKVDNHPIHQVKFVKHEHGKKKSDADGLCQSKDMRTPHERNLDRTELYNLKCKLENLVSKGQEIGLLHILPRKSIGEVLEDISHDHGYCKRPIDTGHIISPRKVHPISLQELKERCSRIKRKLALEEDQIKVIERESKEQSLNMESNLKWNEARKVRITASKCKRVASMKESTSPVAALQEILHYKQPFQTDFMKEGLDKEPEIINEYIAQMQKDGHEVTVKKSGFTVSASHGFLGASPDGLVHGPLECTLDRLIKVKHIVLQGGETLKAALIRKGIC</sequence>
<dbReference type="SUPFAM" id="SSF52980">
    <property type="entry name" value="Restriction endonuclease-like"/>
    <property type="match status" value="1"/>
</dbReference>
<dbReference type="AlphaFoldDB" id="A0AAU9VP05"/>
<proteinExistence type="predicted"/>
<organism evidence="3 4">
    <name type="scientific">Pocillopora meandrina</name>
    <dbReference type="NCBI Taxonomy" id="46732"/>
    <lineage>
        <taxon>Eukaryota</taxon>
        <taxon>Metazoa</taxon>
        <taxon>Cnidaria</taxon>
        <taxon>Anthozoa</taxon>
        <taxon>Hexacorallia</taxon>
        <taxon>Scleractinia</taxon>
        <taxon>Astrocoeniina</taxon>
        <taxon>Pocilloporidae</taxon>
        <taxon>Pocillopora</taxon>
    </lineage>
</organism>
<dbReference type="InterPro" id="IPR011604">
    <property type="entry name" value="PDDEXK-like_dom_sf"/>
</dbReference>
<dbReference type="PANTHER" id="PTHR47526">
    <property type="entry name" value="ATP-DEPENDENT DNA HELICASE"/>
    <property type="match status" value="1"/>
</dbReference>
<feature type="coiled-coil region" evidence="1">
    <location>
        <begin position="302"/>
        <end position="329"/>
    </location>
</feature>
<gene>
    <name evidence="3" type="ORF">PMEA_00000847</name>
</gene>
<dbReference type="Proteomes" id="UP001159428">
    <property type="component" value="Unassembled WGS sequence"/>
</dbReference>
<dbReference type="Gene3D" id="3.90.320.10">
    <property type="match status" value="1"/>
</dbReference>
<keyword evidence="1" id="KW-0175">Coiled coil</keyword>
<dbReference type="InterPro" id="IPR011335">
    <property type="entry name" value="Restrct_endonuc-II-like"/>
</dbReference>
<name>A0AAU9VP05_9CNID</name>
<feature type="domain" description="YqaJ viral recombinase" evidence="2">
    <location>
        <begin position="342"/>
        <end position="443"/>
    </location>
</feature>
<accession>A0AAU9VP05</accession>
<comment type="caution">
    <text evidence="3">The sequence shown here is derived from an EMBL/GenBank/DDBJ whole genome shotgun (WGS) entry which is preliminary data.</text>
</comment>
<keyword evidence="4" id="KW-1185">Reference proteome</keyword>
<reference evidence="3 4" key="1">
    <citation type="submission" date="2022-05" db="EMBL/GenBank/DDBJ databases">
        <authorList>
            <consortium name="Genoscope - CEA"/>
            <person name="William W."/>
        </authorList>
    </citation>
    <scope>NUCLEOTIDE SEQUENCE [LARGE SCALE GENOMIC DNA]</scope>
</reference>
<dbReference type="InterPro" id="IPR019080">
    <property type="entry name" value="YqaJ_viral_recombinase"/>
</dbReference>
<dbReference type="EMBL" id="CALNXJ010000001">
    <property type="protein sequence ID" value="CAH3032001.1"/>
    <property type="molecule type" value="Genomic_DNA"/>
</dbReference>
<dbReference type="CDD" id="cd22343">
    <property type="entry name" value="PDDEXK_lambda_exonuclease-like"/>
    <property type="match status" value="1"/>
</dbReference>
<dbReference type="Pfam" id="PF09588">
    <property type="entry name" value="YqaJ"/>
    <property type="match status" value="1"/>
</dbReference>
<feature type="non-terminal residue" evidence="3">
    <location>
        <position position="471"/>
    </location>
</feature>
<protein>
    <recommendedName>
        <fullName evidence="2">YqaJ viral recombinase domain-containing protein</fullName>
    </recommendedName>
</protein>
<dbReference type="GO" id="GO:0006281">
    <property type="term" value="P:DNA repair"/>
    <property type="evidence" value="ECO:0007669"/>
    <property type="project" value="UniProtKB-ARBA"/>
</dbReference>
<evidence type="ECO:0000259" key="2">
    <source>
        <dbReference type="Pfam" id="PF09588"/>
    </source>
</evidence>
<evidence type="ECO:0000313" key="4">
    <source>
        <dbReference type="Proteomes" id="UP001159428"/>
    </source>
</evidence>